<comment type="similarity">
    <text evidence="2 8">Belongs to the protease inhibitor I16 (SSI) family.</text>
</comment>
<reference evidence="11 12" key="1">
    <citation type="submission" date="2024-10" db="EMBL/GenBank/DDBJ databases">
        <authorList>
            <person name="Topkara A.R."/>
            <person name="Saygin H."/>
        </authorList>
    </citation>
    <scope>NUCLEOTIDE SEQUENCE [LARGE SCALE GENOMIC DNA]</scope>
    <source>
        <strain evidence="11 12">M3C6</strain>
    </source>
</reference>
<dbReference type="RefSeq" id="WP_393172012.1">
    <property type="nucleotide sequence ID" value="NZ_JBICRM010000024.1"/>
</dbReference>
<dbReference type="Gene3D" id="3.30.350.10">
    <property type="entry name" value="Subtilisin inhibitor-like"/>
    <property type="match status" value="1"/>
</dbReference>
<dbReference type="InterPro" id="IPR000691">
    <property type="entry name" value="Prot_inh_I16_SSI"/>
</dbReference>
<dbReference type="PRINTS" id="PR00294">
    <property type="entry name" value="SSBTLNINHBTR"/>
</dbReference>
<dbReference type="SUPFAM" id="SSF55399">
    <property type="entry name" value="Subtilisin inhibitor"/>
    <property type="match status" value="1"/>
</dbReference>
<gene>
    <name evidence="11" type="ORF">ACFLIM_32455</name>
</gene>
<evidence type="ECO:0000259" key="10">
    <source>
        <dbReference type="Pfam" id="PF00720"/>
    </source>
</evidence>
<evidence type="ECO:0000256" key="9">
    <source>
        <dbReference type="SAM" id="SignalP"/>
    </source>
</evidence>
<protein>
    <submittedName>
        <fullName evidence="11">SSI family serine proteinase inhibitor</fullName>
    </submittedName>
</protein>
<keyword evidence="6 8" id="KW-0722">Serine protease inhibitor</keyword>
<dbReference type="Pfam" id="PF00720">
    <property type="entry name" value="SSI"/>
    <property type="match status" value="1"/>
</dbReference>
<dbReference type="Proteomes" id="UP001603978">
    <property type="component" value="Unassembled WGS sequence"/>
</dbReference>
<dbReference type="PROSITE" id="PS00999">
    <property type="entry name" value="SSI"/>
    <property type="match status" value="1"/>
</dbReference>
<keyword evidence="4" id="KW-0964">Secreted</keyword>
<evidence type="ECO:0000256" key="4">
    <source>
        <dbReference type="ARBA" id="ARBA00022525"/>
    </source>
</evidence>
<sequence length="134" mass="14128">MTLVLTAARRMAALGLCAAATLAAPFAALPARAAAAAAGADLYITVTPIAGGAYSMHLTCDPDGGLHPRPVEACDALRGVDGYFESLDVNPGPCPLIYDPVEVEVNGHWYGRPNPYFEEFPNRCVMERKLGPVV</sequence>
<evidence type="ECO:0000256" key="5">
    <source>
        <dbReference type="ARBA" id="ARBA00022690"/>
    </source>
</evidence>
<dbReference type="InterPro" id="IPR020054">
    <property type="entry name" value="Prot_inh_SSI_I16_CS"/>
</dbReference>
<evidence type="ECO:0000256" key="6">
    <source>
        <dbReference type="ARBA" id="ARBA00022900"/>
    </source>
</evidence>
<comment type="caution">
    <text evidence="11">The sequence shown here is derived from an EMBL/GenBank/DDBJ whole genome shotgun (WGS) entry which is preliminary data.</text>
</comment>
<keyword evidence="7" id="KW-1015">Disulfide bond</keyword>
<name>A0ABW7AKM6_9ACTN</name>
<evidence type="ECO:0000313" key="11">
    <source>
        <dbReference type="EMBL" id="MFG1707931.1"/>
    </source>
</evidence>
<evidence type="ECO:0000256" key="7">
    <source>
        <dbReference type="ARBA" id="ARBA00023157"/>
    </source>
</evidence>
<evidence type="ECO:0000256" key="3">
    <source>
        <dbReference type="ARBA" id="ARBA00011738"/>
    </source>
</evidence>
<dbReference type="InterPro" id="IPR023549">
    <property type="entry name" value="Subtilisin_inhibitor"/>
</dbReference>
<comment type="subcellular location">
    <subcellularLocation>
        <location evidence="1">Secreted</location>
    </subcellularLocation>
</comment>
<feature type="signal peptide" evidence="9">
    <location>
        <begin position="1"/>
        <end position="33"/>
    </location>
</feature>
<accession>A0ABW7AKM6</accession>
<dbReference type="InterPro" id="IPR036819">
    <property type="entry name" value="Subtilisin_inhibitor-like_sf"/>
</dbReference>
<proteinExistence type="inferred from homology"/>
<organism evidence="11 12">
    <name type="scientific">Nonomuraea marmarensis</name>
    <dbReference type="NCBI Taxonomy" id="3351344"/>
    <lineage>
        <taxon>Bacteria</taxon>
        <taxon>Bacillati</taxon>
        <taxon>Actinomycetota</taxon>
        <taxon>Actinomycetes</taxon>
        <taxon>Streptosporangiales</taxon>
        <taxon>Streptosporangiaceae</taxon>
        <taxon>Nonomuraea</taxon>
    </lineage>
</organism>
<feature type="chain" id="PRO_5046992100" evidence="9">
    <location>
        <begin position="34"/>
        <end position="134"/>
    </location>
</feature>
<keyword evidence="12" id="KW-1185">Reference proteome</keyword>
<feature type="domain" description="Subtilisin inhibitor" evidence="10">
    <location>
        <begin position="54"/>
        <end position="122"/>
    </location>
</feature>
<evidence type="ECO:0000256" key="8">
    <source>
        <dbReference type="RuleBase" id="RU003471"/>
    </source>
</evidence>
<comment type="subunit">
    <text evidence="3">Homodimer.</text>
</comment>
<evidence type="ECO:0000256" key="1">
    <source>
        <dbReference type="ARBA" id="ARBA00004613"/>
    </source>
</evidence>
<evidence type="ECO:0000256" key="2">
    <source>
        <dbReference type="ARBA" id="ARBA00010472"/>
    </source>
</evidence>
<dbReference type="EMBL" id="JBICRM010000024">
    <property type="protein sequence ID" value="MFG1707931.1"/>
    <property type="molecule type" value="Genomic_DNA"/>
</dbReference>
<keyword evidence="9" id="KW-0732">Signal</keyword>
<keyword evidence="5 8" id="KW-0646">Protease inhibitor</keyword>
<evidence type="ECO:0000313" key="12">
    <source>
        <dbReference type="Proteomes" id="UP001603978"/>
    </source>
</evidence>